<dbReference type="Proteomes" id="UP000184109">
    <property type="component" value="Unassembled WGS sequence"/>
</dbReference>
<sequence length="197" mass="22531">MKKILLFLFITVSYTINAQKIDLKKNSTIIPKVGLKNYPIDKTTLPEIIKAFGNDYEKSEDFVINENEQLPKLYELNYKKFGISFYILSNDNNQTIRAIKFTKPFNTLTENKIKLGISTLGDVLKHTQNSSKISVSVKNKKEASAHINKFKLAETGISFSAKIANYDTNKYPSKKQLEALVIDEIYISNYQHVLLIN</sequence>
<evidence type="ECO:0000313" key="1">
    <source>
        <dbReference type="EMBL" id="SHH92754.1"/>
    </source>
</evidence>
<evidence type="ECO:0000313" key="2">
    <source>
        <dbReference type="Proteomes" id="UP000184109"/>
    </source>
</evidence>
<dbReference type="EMBL" id="FQXQ01000008">
    <property type="protein sequence ID" value="SHH92754.1"/>
    <property type="molecule type" value="Genomic_DNA"/>
</dbReference>
<gene>
    <name evidence="1" type="ORF">SAMN05444281_2756</name>
</gene>
<proteinExistence type="predicted"/>
<dbReference type="OrthoDB" id="1401863at2"/>
<dbReference type="RefSeq" id="WP_073122536.1">
    <property type="nucleotide sequence ID" value="NZ_BMEN01000008.1"/>
</dbReference>
<keyword evidence="2" id="KW-1185">Reference proteome</keyword>
<protein>
    <submittedName>
        <fullName evidence="1">Uncharacterized protein</fullName>
    </submittedName>
</protein>
<reference evidence="2" key="1">
    <citation type="submission" date="2016-11" db="EMBL/GenBank/DDBJ databases">
        <authorList>
            <person name="Varghese N."/>
            <person name="Submissions S."/>
        </authorList>
    </citation>
    <scope>NUCLEOTIDE SEQUENCE [LARGE SCALE GENOMIC DNA]</scope>
    <source>
        <strain evidence="2">DSM 100572</strain>
    </source>
</reference>
<dbReference type="STRING" id="1195760.SAMN05444281_2756"/>
<dbReference type="AlphaFoldDB" id="A0A1M5WZZ3"/>
<name>A0A1M5WZZ3_9FLAO</name>
<organism evidence="1 2">
    <name type="scientific">Wenyingzhuangia marina</name>
    <dbReference type="NCBI Taxonomy" id="1195760"/>
    <lineage>
        <taxon>Bacteria</taxon>
        <taxon>Pseudomonadati</taxon>
        <taxon>Bacteroidota</taxon>
        <taxon>Flavobacteriia</taxon>
        <taxon>Flavobacteriales</taxon>
        <taxon>Flavobacteriaceae</taxon>
        <taxon>Wenyingzhuangia</taxon>
    </lineage>
</organism>
<accession>A0A1M5WZZ3</accession>